<dbReference type="Gene3D" id="3.40.50.1820">
    <property type="entry name" value="alpha/beta hydrolase"/>
    <property type="match status" value="1"/>
</dbReference>
<comment type="caution">
    <text evidence="2">The sequence shown here is derived from an EMBL/GenBank/DDBJ whole genome shotgun (WGS) entry which is preliminary data.</text>
</comment>
<dbReference type="GO" id="GO:0016787">
    <property type="term" value="F:hydrolase activity"/>
    <property type="evidence" value="ECO:0007669"/>
    <property type="project" value="UniProtKB-KW"/>
</dbReference>
<dbReference type="InterPro" id="IPR029058">
    <property type="entry name" value="AB_hydrolase_fold"/>
</dbReference>
<dbReference type="InterPro" id="IPR000073">
    <property type="entry name" value="AB_hydrolase_1"/>
</dbReference>
<evidence type="ECO:0000313" key="2">
    <source>
        <dbReference type="EMBL" id="MDA0185341.1"/>
    </source>
</evidence>
<organism evidence="2 3">
    <name type="scientific">Solirubrobacter phytolaccae</name>
    <dbReference type="NCBI Taxonomy" id="1404360"/>
    <lineage>
        <taxon>Bacteria</taxon>
        <taxon>Bacillati</taxon>
        <taxon>Actinomycetota</taxon>
        <taxon>Thermoleophilia</taxon>
        <taxon>Solirubrobacterales</taxon>
        <taxon>Solirubrobacteraceae</taxon>
        <taxon>Solirubrobacter</taxon>
    </lineage>
</organism>
<dbReference type="SUPFAM" id="SSF53474">
    <property type="entry name" value="alpha/beta-Hydrolases"/>
    <property type="match status" value="1"/>
</dbReference>
<dbReference type="Proteomes" id="UP001147653">
    <property type="component" value="Unassembled WGS sequence"/>
</dbReference>
<evidence type="ECO:0000313" key="3">
    <source>
        <dbReference type="Proteomes" id="UP001147653"/>
    </source>
</evidence>
<keyword evidence="2" id="KW-0378">Hydrolase</keyword>
<feature type="domain" description="AB hydrolase-1" evidence="1">
    <location>
        <begin position="5"/>
        <end position="207"/>
    </location>
</feature>
<keyword evidence="3" id="KW-1185">Reference proteome</keyword>
<dbReference type="InterPro" id="IPR052897">
    <property type="entry name" value="Sec-Metab_Biosynth_Hydrolase"/>
</dbReference>
<protein>
    <submittedName>
        <fullName evidence="2">Alpha/beta hydrolase</fullName>
    </submittedName>
</protein>
<dbReference type="RefSeq" id="WP_270029840.1">
    <property type="nucleotide sequence ID" value="NZ_JAPDDP010000108.1"/>
</dbReference>
<name>A0A9X3NFW0_9ACTN</name>
<dbReference type="PANTHER" id="PTHR37017:SF11">
    <property type="entry name" value="ESTERASE_LIPASE_THIOESTERASE DOMAIN-CONTAINING PROTEIN"/>
    <property type="match status" value="1"/>
</dbReference>
<dbReference type="EMBL" id="JAPDDP010000108">
    <property type="protein sequence ID" value="MDA0185341.1"/>
    <property type="molecule type" value="Genomic_DNA"/>
</dbReference>
<reference evidence="2" key="1">
    <citation type="submission" date="2022-10" db="EMBL/GenBank/DDBJ databases">
        <title>The WGS of Solirubrobacter phytolaccae KCTC 29190.</title>
        <authorList>
            <person name="Jiang Z."/>
        </authorList>
    </citation>
    <scope>NUCLEOTIDE SEQUENCE</scope>
    <source>
        <strain evidence="2">KCTC 29190</strain>
    </source>
</reference>
<dbReference type="PANTHER" id="PTHR37017">
    <property type="entry name" value="AB HYDROLASE-1 DOMAIN-CONTAINING PROTEIN-RELATED"/>
    <property type="match status" value="1"/>
</dbReference>
<dbReference type="Pfam" id="PF12697">
    <property type="entry name" value="Abhydrolase_6"/>
    <property type="match status" value="1"/>
</dbReference>
<evidence type="ECO:0000259" key="1">
    <source>
        <dbReference type="Pfam" id="PF12697"/>
    </source>
</evidence>
<sequence length="216" mass="22675">MSAVVLLVHGAFAETSIWADVIAMLRRERIEAIAVANPLSGLTSDATYVASLARSMGGPVVLGGHGYGGAVISAAAAENVVGLVYVAAFAPAVGETCVRLLEPRVLEALRPGVVRDGAVELDVRADAYAGLLGGEAALQRPVVARAFDEPAPVARWERVASWFVVAARDAFLAPERQRAMAARAGGAVVELDAAHDVARTHPREVAEMFLRATRRT</sequence>
<dbReference type="AlphaFoldDB" id="A0A9X3NFW0"/>
<proteinExistence type="predicted"/>
<accession>A0A9X3NFW0</accession>
<gene>
    <name evidence="2" type="ORF">OJ997_33860</name>
</gene>